<keyword evidence="1" id="KW-0805">Transcription regulation</keyword>
<evidence type="ECO:0000256" key="1">
    <source>
        <dbReference type="ARBA" id="ARBA00023015"/>
    </source>
</evidence>
<dbReference type="CDD" id="cd00038">
    <property type="entry name" value="CAP_ED"/>
    <property type="match status" value="1"/>
</dbReference>
<evidence type="ECO:0000259" key="5">
    <source>
        <dbReference type="Pfam" id="PF00325"/>
    </source>
</evidence>
<dbReference type="InterPro" id="IPR012318">
    <property type="entry name" value="HTH_CRP"/>
</dbReference>
<dbReference type="Pfam" id="PF00027">
    <property type="entry name" value="cNMP_binding"/>
    <property type="match status" value="1"/>
</dbReference>
<dbReference type="InterPro" id="IPR014710">
    <property type="entry name" value="RmlC-like_jellyroll"/>
</dbReference>
<proteinExistence type="predicted"/>
<keyword evidence="3" id="KW-0804">Transcription</keyword>
<protein>
    <submittedName>
        <fullName evidence="6">Crp/Fnr family transcriptional regulator</fullName>
    </submittedName>
</protein>
<dbReference type="InterPro" id="IPR018490">
    <property type="entry name" value="cNMP-bd_dom_sf"/>
</dbReference>
<gene>
    <name evidence="6" type="ORF">ACFSQ3_10775</name>
</gene>
<dbReference type="SUPFAM" id="SSF51206">
    <property type="entry name" value="cAMP-binding domain-like"/>
    <property type="match status" value="1"/>
</dbReference>
<evidence type="ECO:0000259" key="4">
    <source>
        <dbReference type="Pfam" id="PF00027"/>
    </source>
</evidence>
<dbReference type="EMBL" id="JBHUMA010000006">
    <property type="protein sequence ID" value="MFD2599435.1"/>
    <property type="molecule type" value="Genomic_DNA"/>
</dbReference>
<accession>A0ABW5NKJ3</accession>
<dbReference type="Pfam" id="PF00325">
    <property type="entry name" value="Crp"/>
    <property type="match status" value="1"/>
</dbReference>
<dbReference type="Proteomes" id="UP001597393">
    <property type="component" value="Unassembled WGS sequence"/>
</dbReference>
<comment type="caution">
    <text evidence="6">The sequence shown here is derived from an EMBL/GenBank/DDBJ whole genome shotgun (WGS) entry which is preliminary data.</text>
</comment>
<sequence length="187" mass="22107">MQNIFKEHLKELIEINDEEYASINTYFQAMKFRKRQFVIQEHQFVDSIYFVMKGLIKSSFIDEAGKEHILQFASENWWTSDFAAFYKKEKSTIALECVEESELMAIRFADLDQLCIAFPKMEHFFRLKSNFGYVALQKRILSLMADSAKGRYESFCAQYPHLIQRLPKQLIANYLGLSRETLSRLQL</sequence>
<organism evidence="6 7">
    <name type="scientific">Sphingobacterium corticis</name>
    <dbReference type="NCBI Taxonomy" id="1812823"/>
    <lineage>
        <taxon>Bacteria</taxon>
        <taxon>Pseudomonadati</taxon>
        <taxon>Bacteroidota</taxon>
        <taxon>Sphingobacteriia</taxon>
        <taxon>Sphingobacteriales</taxon>
        <taxon>Sphingobacteriaceae</taxon>
        <taxon>Sphingobacterium</taxon>
    </lineage>
</organism>
<name>A0ABW5NKJ3_9SPHI</name>
<keyword evidence="2" id="KW-0238">DNA-binding</keyword>
<reference evidence="7" key="1">
    <citation type="journal article" date="2019" name="Int. J. Syst. Evol. Microbiol.">
        <title>The Global Catalogue of Microorganisms (GCM) 10K type strain sequencing project: providing services to taxonomists for standard genome sequencing and annotation.</title>
        <authorList>
            <consortium name="The Broad Institute Genomics Platform"/>
            <consortium name="The Broad Institute Genome Sequencing Center for Infectious Disease"/>
            <person name="Wu L."/>
            <person name="Ma J."/>
        </authorList>
    </citation>
    <scope>NUCLEOTIDE SEQUENCE [LARGE SCALE GENOMIC DNA]</scope>
    <source>
        <strain evidence="7">KCTC 42248</strain>
    </source>
</reference>
<keyword evidence="7" id="KW-1185">Reference proteome</keyword>
<evidence type="ECO:0000256" key="3">
    <source>
        <dbReference type="ARBA" id="ARBA00023163"/>
    </source>
</evidence>
<evidence type="ECO:0000313" key="6">
    <source>
        <dbReference type="EMBL" id="MFD2599435.1"/>
    </source>
</evidence>
<evidence type="ECO:0000256" key="2">
    <source>
        <dbReference type="ARBA" id="ARBA00023125"/>
    </source>
</evidence>
<dbReference type="Gene3D" id="2.60.120.10">
    <property type="entry name" value="Jelly Rolls"/>
    <property type="match status" value="1"/>
</dbReference>
<feature type="domain" description="HTH crp-type" evidence="5">
    <location>
        <begin position="168"/>
        <end position="185"/>
    </location>
</feature>
<feature type="domain" description="Cyclic nucleotide-binding" evidence="4">
    <location>
        <begin position="31"/>
        <end position="115"/>
    </location>
</feature>
<dbReference type="InterPro" id="IPR000595">
    <property type="entry name" value="cNMP-bd_dom"/>
</dbReference>
<dbReference type="RefSeq" id="WP_380869561.1">
    <property type="nucleotide sequence ID" value="NZ_JBHUMA010000006.1"/>
</dbReference>
<evidence type="ECO:0000313" key="7">
    <source>
        <dbReference type="Proteomes" id="UP001597393"/>
    </source>
</evidence>